<name>A0A964W2F4_9CLOT</name>
<gene>
    <name evidence="3" type="ORF">GKZ28_10810</name>
</gene>
<feature type="domain" description="Glycosyl transferase family 1" evidence="1">
    <location>
        <begin position="181"/>
        <end position="335"/>
    </location>
</feature>
<dbReference type="Pfam" id="PF00534">
    <property type="entry name" value="Glycos_transf_1"/>
    <property type="match status" value="1"/>
</dbReference>
<accession>A0A964W2F4</accession>
<dbReference type="CDD" id="cd03811">
    <property type="entry name" value="GT4_GT28_WabH-like"/>
    <property type="match status" value="1"/>
</dbReference>
<evidence type="ECO:0000259" key="2">
    <source>
        <dbReference type="Pfam" id="PF13439"/>
    </source>
</evidence>
<comment type="caution">
    <text evidence="3">The sequence shown here is derived from an EMBL/GenBank/DDBJ whole genome shotgun (WGS) entry which is preliminary data.</text>
</comment>
<dbReference type="Proteomes" id="UP000656077">
    <property type="component" value="Unassembled WGS sequence"/>
</dbReference>
<dbReference type="InterPro" id="IPR001296">
    <property type="entry name" value="Glyco_trans_1"/>
</dbReference>
<dbReference type="Pfam" id="PF13439">
    <property type="entry name" value="Glyco_transf_4"/>
    <property type="match status" value="1"/>
</dbReference>
<dbReference type="AlphaFoldDB" id="A0A964W2F4"/>
<dbReference type="GO" id="GO:0016757">
    <property type="term" value="F:glycosyltransferase activity"/>
    <property type="evidence" value="ECO:0007669"/>
    <property type="project" value="InterPro"/>
</dbReference>
<dbReference type="InterPro" id="IPR028098">
    <property type="entry name" value="Glyco_trans_4-like_N"/>
</dbReference>
<proteinExistence type="predicted"/>
<dbReference type="Gene3D" id="3.40.50.2000">
    <property type="entry name" value="Glycogen Phosphorylase B"/>
    <property type="match status" value="2"/>
</dbReference>
<dbReference type="SUPFAM" id="SSF53756">
    <property type="entry name" value="UDP-Glycosyltransferase/glycogen phosphorylase"/>
    <property type="match status" value="1"/>
</dbReference>
<dbReference type="PANTHER" id="PTHR12526">
    <property type="entry name" value="GLYCOSYLTRANSFERASE"/>
    <property type="match status" value="1"/>
</dbReference>
<feature type="domain" description="Glycosyltransferase subfamily 4-like N-terminal" evidence="2">
    <location>
        <begin position="14"/>
        <end position="163"/>
    </location>
</feature>
<organism evidence="3 4">
    <name type="scientific">Clostridium chromiireducens</name>
    <dbReference type="NCBI Taxonomy" id="225345"/>
    <lineage>
        <taxon>Bacteria</taxon>
        <taxon>Bacillati</taxon>
        <taxon>Bacillota</taxon>
        <taxon>Clostridia</taxon>
        <taxon>Eubacteriales</taxon>
        <taxon>Clostridiaceae</taxon>
        <taxon>Clostridium</taxon>
    </lineage>
</organism>
<evidence type="ECO:0000313" key="3">
    <source>
        <dbReference type="EMBL" id="MVX64180.1"/>
    </source>
</evidence>
<evidence type="ECO:0000313" key="4">
    <source>
        <dbReference type="Proteomes" id="UP000656077"/>
    </source>
</evidence>
<sequence>MNKNILYFTRTMGVGGTEKVILQLCEIMKQESNKIVVCSCGGVNVEELNKMGIKHYGIPDIEKKDIKTVLNTLKIVSKIIKRENINIVHTHHRMAAFYTKIFKITRSFIFIHSAHNTFKDKKLLTKFALGNAYIVAVGNKVKENLCDFYRIPKCNVEVIHNAIKPFKGPIQPIELLQKYRRDGYFLVGNIGRLSEQKGMEYFIKAVPLVLKEYRKIKFFIIGDGEDKEKLENLVSDLNLKNDVILLGYRNDIQNVMSQLELIVLSSLWEGFPLTPIEAFSVGKTIVATAVDGTVEIVEDGVNGILIDPKEEGQIADGIGEIYKFCEKTKTFEESAFEKYKEEFSYEVLKNRYRIYYKKLMG</sequence>
<protein>
    <submittedName>
        <fullName evidence="3">Glycosyltransferase</fullName>
    </submittedName>
</protein>
<reference evidence="3" key="1">
    <citation type="submission" date="2019-12" db="EMBL/GenBank/DDBJ databases">
        <title>Microbes associate with the intestines of laboratory mice.</title>
        <authorList>
            <person name="Navarre W."/>
            <person name="Wong E."/>
        </authorList>
    </citation>
    <scope>NUCLEOTIDE SEQUENCE</scope>
    <source>
        <strain evidence="3">NM79_F5</strain>
    </source>
</reference>
<dbReference type="PANTHER" id="PTHR12526:SF630">
    <property type="entry name" value="GLYCOSYLTRANSFERASE"/>
    <property type="match status" value="1"/>
</dbReference>
<evidence type="ECO:0000259" key="1">
    <source>
        <dbReference type="Pfam" id="PF00534"/>
    </source>
</evidence>
<dbReference type="EMBL" id="WSRQ01000014">
    <property type="protein sequence ID" value="MVX64180.1"/>
    <property type="molecule type" value="Genomic_DNA"/>
</dbReference>